<dbReference type="InterPro" id="IPR011009">
    <property type="entry name" value="Kinase-like_dom_sf"/>
</dbReference>
<sequence length="407" mass="44499">MNPDPDGSVLLTSTDVEELLRAAVDHGGGSLLSWQLDHVDAHPQRSTTATYTAVVDWPFGRRNELLGASVRVGGRTETDERAVIFADGQREVAVWLYPRDPDLPGLVRAAYPEQVAALLHAYEITPELVETDQVELEMIGYRPRRRAVLRATVPIDGRRTVFYIKVLRQKLFEPTLRRHQLLLGAGLPAPQVAAATDDCLLVLPQLPGRPLAQAIFDPQPPCTAEQLVGLLDAMPREVATLPRRNPWTDAIDQYAAMVAAALPPLESRLQWLVTQVRGGLAGIGPGSEPTHGDFHEGQLFVADGRVTGLLDIDTVGPGRRADDLACLVAHLSTVQRMSTVQAARVSQLVRTWMPVFDARVDPVELRLRAAGVVVSLATGPYRGQEPHWEAETEQIVDAAERLVRSAG</sequence>
<accession>A0ABP7CNX9</accession>
<proteinExistence type="predicted"/>
<evidence type="ECO:0000259" key="1">
    <source>
        <dbReference type="Pfam" id="PF01636"/>
    </source>
</evidence>
<dbReference type="RefSeq" id="WP_344810605.1">
    <property type="nucleotide sequence ID" value="NZ_BAAAYX010000002.1"/>
</dbReference>
<comment type="caution">
    <text evidence="2">The sequence shown here is derived from an EMBL/GenBank/DDBJ whole genome shotgun (WGS) entry which is preliminary data.</text>
</comment>
<protein>
    <recommendedName>
        <fullName evidence="1">Aminoglycoside phosphotransferase domain-containing protein</fullName>
    </recommendedName>
</protein>
<gene>
    <name evidence="2" type="ORF">GCM10022204_04180</name>
</gene>
<feature type="domain" description="Aminoglycoside phosphotransferase" evidence="1">
    <location>
        <begin position="176"/>
        <end position="340"/>
    </location>
</feature>
<dbReference type="Gene3D" id="3.90.1200.10">
    <property type="match status" value="1"/>
</dbReference>
<dbReference type="Proteomes" id="UP001500051">
    <property type="component" value="Unassembled WGS sequence"/>
</dbReference>
<organism evidence="2 3">
    <name type="scientific">Microlunatus aurantiacus</name>
    <dbReference type="NCBI Taxonomy" id="446786"/>
    <lineage>
        <taxon>Bacteria</taxon>
        <taxon>Bacillati</taxon>
        <taxon>Actinomycetota</taxon>
        <taxon>Actinomycetes</taxon>
        <taxon>Propionibacteriales</taxon>
        <taxon>Propionibacteriaceae</taxon>
        <taxon>Microlunatus</taxon>
    </lineage>
</organism>
<name>A0ABP7CNX9_9ACTN</name>
<evidence type="ECO:0000313" key="2">
    <source>
        <dbReference type="EMBL" id="GAA3692018.1"/>
    </source>
</evidence>
<dbReference type="SUPFAM" id="SSF56112">
    <property type="entry name" value="Protein kinase-like (PK-like)"/>
    <property type="match status" value="1"/>
</dbReference>
<evidence type="ECO:0000313" key="3">
    <source>
        <dbReference type="Proteomes" id="UP001500051"/>
    </source>
</evidence>
<dbReference type="InterPro" id="IPR002575">
    <property type="entry name" value="Aminoglycoside_PTrfase"/>
</dbReference>
<keyword evidence="3" id="KW-1185">Reference proteome</keyword>
<dbReference type="Pfam" id="PF01636">
    <property type="entry name" value="APH"/>
    <property type="match status" value="1"/>
</dbReference>
<dbReference type="EMBL" id="BAAAYX010000002">
    <property type="protein sequence ID" value="GAA3692018.1"/>
    <property type="molecule type" value="Genomic_DNA"/>
</dbReference>
<reference evidence="3" key="1">
    <citation type="journal article" date="2019" name="Int. J. Syst. Evol. Microbiol.">
        <title>The Global Catalogue of Microorganisms (GCM) 10K type strain sequencing project: providing services to taxonomists for standard genome sequencing and annotation.</title>
        <authorList>
            <consortium name="The Broad Institute Genomics Platform"/>
            <consortium name="The Broad Institute Genome Sequencing Center for Infectious Disease"/>
            <person name="Wu L."/>
            <person name="Ma J."/>
        </authorList>
    </citation>
    <scope>NUCLEOTIDE SEQUENCE [LARGE SCALE GENOMIC DNA]</scope>
    <source>
        <strain evidence="3">JCM 16548</strain>
    </source>
</reference>